<keyword evidence="1" id="KW-0472">Membrane</keyword>
<dbReference type="Pfam" id="PF11667">
    <property type="entry name" value="DUF3267"/>
    <property type="match status" value="1"/>
</dbReference>
<sequence>MLVILVLHELVHASFFPGGLFSQKSYVGISFPHLVAFAYYDGVVTRNRYLLVLLAPFTILTVIPLLLISVFGPSLSWFSKPLIQFAYLNGLASVYDLYSTFKILKTFKRNVYLRSTGKQLFWKEKNQTSPSI</sequence>
<feature type="transmembrane region" description="Helical" evidence="1">
    <location>
        <begin position="49"/>
        <end position="71"/>
    </location>
</feature>
<protein>
    <recommendedName>
        <fullName evidence="4">DUF3267 domain-containing protein</fullName>
    </recommendedName>
</protein>
<keyword evidence="1" id="KW-1133">Transmembrane helix</keyword>
<evidence type="ECO:0000313" key="2">
    <source>
        <dbReference type="EMBL" id="PDO11126.1"/>
    </source>
</evidence>
<gene>
    <name evidence="2" type="ORF">BLM47_03820</name>
</gene>
<dbReference type="InterPro" id="IPR021683">
    <property type="entry name" value="DUF3267"/>
</dbReference>
<organism evidence="2 3">
    <name type="scientific">Candidatus Reconcilbacillus cellulovorans</name>
    <dbReference type="NCBI Taxonomy" id="1906605"/>
    <lineage>
        <taxon>Bacteria</taxon>
        <taxon>Bacillati</taxon>
        <taxon>Bacillota</taxon>
        <taxon>Bacilli</taxon>
        <taxon>Bacillales</taxon>
        <taxon>Paenibacillaceae</taxon>
        <taxon>Candidatus Reconcilbacillus</taxon>
    </lineage>
</organism>
<proteinExistence type="predicted"/>
<name>A0A2A6E2T3_9BACL</name>
<evidence type="ECO:0008006" key="4">
    <source>
        <dbReference type="Google" id="ProtNLM"/>
    </source>
</evidence>
<comment type="caution">
    <text evidence="2">The sequence shown here is derived from an EMBL/GenBank/DDBJ whole genome shotgun (WGS) entry which is preliminary data.</text>
</comment>
<evidence type="ECO:0000313" key="3">
    <source>
        <dbReference type="Proteomes" id="UP000243688"/>
    </source>
</evidence>
<reference evidence="2 3" key="1">
    <citation type="submission" date="2016-12" db="EMBL/GenBank/DDBJ databases">
        <title>Candidatus Reconcilibacillus cellulovorans genome.</title>
        <authorList>
            <person name="Kolinko S."/>
            <person name="Wu Y.-W."/>
            <person name="Tachea F."/>
            <person name="Denzel E."/>
            <person name="Hiras J."/>
            <person name="Baecker N."/>
            <person name="Chan L.J."/>
            <person name="Eichorst S.A."/>
            <person name="Frey D."/>
            <person name="Adams P.D."/>
            <person name="Pray T."/>
            <person name="Tanjore D."/>
            <person name="Petzold C.J."/>
            <person name="Gladden J.M."/>
            <person name="Simmons B.A."/>
            <person name="Singer S.W."/>
        </authorList>
    </citation>
    <scope>NUCLEOTIDE SEQUENCE [LARGE SCALE GENOMIC DNA]</scope>
    <source>
        <strain evidence="2">JTherm</strain>
    </source>
</reference>
<feature type="transmembrane region" description="Helical" evidence="1">
    <location>
        <begin position="23"/>
        <end position="42"/>
    </location>
</feature>
<dbReference type="Proteomes" id="UP000243688">
    <property type="component" value="Unassembled WGS sequence"/>
</dbReference>
<keyword evidence="1" id="KW-0812">Transmembrane</keyword>
<feature type="transmembrane region" description="Helical" evidence="1">
    <location>
        <begin position="83"/>
        <end position="104"/>
    </location>
</feature>
<dbReference type="AlphaFoldDB" id="A0A2A6E2T3"/>
<dbReference type="EMBL" id="MOXJ01000005">
    <property type="protein sequence ID" value="PDO11126.1"/>
    <property type="molecule type" value="Genomic_DNA"/>
</dbReference>
<accession>A0A2A6E2T3</accession>
<evidence type="ECO:0000256" key="1">
    <source>
        <dbReference type="SAM" id="Phobius"/>
    </source>
</evidence>